<keyword evidence="1" id="KW-0812">Transmembrane</keyword>
<dbReference type="RefSeq" id="WP_124942874.1">
    <property type="nucleotide sequence ID" value="NZ_RHGY01000002.1"/>
</dbReference>
<evidence type="ECO:0000256" key="1">
    <source>
        <dbReference type="SAM" id="Phobius"/>
    </source>
</evidence>
<dbReference type="InterPro" id="IPR008523">
    <property type="entry name" value="DUF805"/>
</dbReference>
<name>A0A3P2RF22_WEIVI</name>
<evidence type="ECO:0000313" key="3">
    <source>
        <dbReference type="Proteomes" id="UP000275836"/>
    </source>
</evidence>
<organism evidence="2 3">
    <name type="scientific">Weissella viridescens</name>
    <name type="common">Lactobacillus viridescens</name>
    <dbReference type="NCBI Taxonomy" id="1629"/>
    <lineage>
        <taxon>Bacteria</taxon>
        <taxon>Bacillati</taxon>
        <taxon>Bacillota</taxon>
        <taxon>Bacilli</taxon>
        <taxon>Lactobacillales</taxon>
        <taxon>Lactobacillaceae</taxon>
        <taxon>Weissella</taxon>
    </lineage>
</organism>
<dbReference type="Proteomes" id="UP000275836">
    <property type="component" value="Unassembled WGS sequence"/>
</dbReference>
<keyword evidence="1" id="KW-0472">Membrane</keyword>
<feature type="transmembrane region" description="Helical" evidence="1">
    <location>
        <begin position="24"/>
        <end position="47"/>
    </location>
</feature>
<dbReference type="PANTHER" id="PTHR34980:SF2">
    <property type="entry name" value="INNER MEMBRANE PROTEIN YHAH-RELATED"/>
    <property type="match status" value="1"/>
</dbReference>
<dbReference type="PANTHER" id="PTHR34980">
    <property type="entry name" value="INNER MEMBRANE PROTEIN-RELATED-RELATED"/>
    <property type="match status" value="1"/>
</dbReference>
<dbReference type="Pfam" id="PF05656">
    <property type="entry name" value="DUF805"/>
    <property type="match status" value="1"/>
</dbReference>
<feature type="transmembrane region" description="Helical" evidence="1">
    <location>
        <begin position="59"/>
        <end position="79"/>
    </location>
</feature>
<reference evidence="2 3" key="1">
    <citation type="submission" date="2018-10" db="EMBL/GenBank/DDBJ databases">
        <title>Draft genome sequence of Weissella viridescens UCO-SMC3.</title>
        <authorList>
            <person name="Garcia-Cancino A."/>
            <person name="Espinoza-Monje M."/>
            <person name="Albarracin L."/>
            <person name="Garcia-Castillo V."/>
            <person name="Campos-Martin J."/>
            <person name="Nakano Y."/>
            <person name="Guitierrez-Zamorano C."/>
            <person name="Ikeda-Ohtsubo W."/>
            <person name="Morita H."/>
            <person name="Kitazawa H."/>
            <person name="Villena J."/>
        </authorList>
    </citation>
    <scope>NUCLEOTIDE SEQUENCE [LARGE SCALE GENOMIC DNA]</scope>
    <source>
        <strain evidence="2 3">UCO-SMC3</strain>
    </source>
</reference>
<comment type="caution">
    <text evidence="2">The sequence shown here is derived from an EMBL/GenBank/DDBJ whole genome shotgun (WGS) entry which is preliminary data.</text>
</comment>
<sequence length="122" mass="14331">MFEAYSSFWNNITNFSGTASRRYYWWPAIINFIIGGLIVALVQSIMGHPLDDIYNWTDLSLNFISQIIIFLVWLATLSVKFRRLHDTDHSGWWILIELVPIIGSIWFLILMLLPTKPNRWGK</sequence>
<dbReference type="GO" id="GO:0005886">
    <property type="term" value="C:plasma membrane"/>
    <property type="evidence" value="ECO:0007669"/>
    <property type="project" value="TreeGrafter"/>
</dbReference>
<protein>
    <submittedName>
        <fullName evidence="2">DUF805 domain-containing protein</fullName>
    </submittedName>
</protein>
<accession>A0A3P2RF22</accession>
<dbReference type="AlphaFoldDB" id="A0A3P2RF22"/>
<dbReference type="OrthoDB" id="2285053at2"/>
<proteinExistence type="predicted"/>
<evidence type="ECO:0000313" key="2">
    <source>
        <dbReference type="EMBL" id="RRG18226.1"/>
    </source>
</evidence>
<keyword evidence="1" id="KW-1133">Transmembrane helix</keyword>
<gene>
    <name evidence="2" type="ORF">D3P96_02760</name>
</gene>
<dbReference type="EMBL" id="RHGY01000002">
    <property type="protein sequence ID" value="RRG18226.1"/>
    <property type="molecule type" value="Genomic_DNA"/>
</dbReference>
<feature type="transmembrane region" description="Helical" evidence="1">
    <location>
        <begin position="91"/>
        <end position="113"/>
    </location>
</feature>